<organism evidence="2 3">
    <name type="scientific">Streptomyces albiflavescens</name>
    <dbReference type="NCBI Taxonomy" id="1623582"/>
    <lineage>
        <taxon>Bacteria</taxon>
        <taxon>Bacillati</taxon>
        <taxon>Actinomycetota</taxon>
        <taxon>Actinomycetes</taxon>
        <taxon>Kitasatosporales</taxon>
        <taxon>Streptomycetaceae</taxon>
        <taxon>Streptomyces</taxon>
    </lineage>
</organism>
<feature type="compositionally biased region" description="Low complexity" evidence="1">
    <location>
        <begin position="49"/>
        <end position="63"/>
    </location>
</feature>
<dbReference type="AlphaFoldDB" id="A0A918D5E1"/>
<evidence type="ECO:0000256" key="1">
    <source>
        <dbReference type="SAM" id="MobiDB-lite"/>
    </source>
</evidence>
<keyword evidence="3" id="KW-1185">Reference proteome</keyword>
<sequence length="191" mass="19734">MRRYPPLTASPGPARIPYVHHTRLGDGRFHAALATSADLRARTRPAGPPAAASEAAAETTAPADFGAGTGRPALVPDDTGGYVLAYEKDPDNHIAVRGYADLDALLSGDAAHGCDAPRTLSRCAEGTPDITSVHDGTVELTGHYRAECDMHRQLRAMLGDFTTDAAHRSGRASGPAGQPFRAAGGGGARGV</sequence>
<feature type="region of interest" description="Disordered" evidence="1">
    <location>
        <begin position="165"/>
        <end position="191"/>
    </location>
</feature>
<name>A0A918D5E1_9ACTN</name>
<gene>
    <name evidence="2" type="ORF">GCM10011579_045570</name>
</gene>
<comment type="caution">
    <text evidence="2">The sequence shown here is derived from an EMBL/GenBank/DDBJ whole genome shotgun (WGS) entry which is preliminary data.</text>
</comment>
<proteinExistence type="predicted"/>
<feature type="region of interest" description="Disordered" evidence="1">
    <location>
        <begin position="41"/>
        <end position="70"/>
    </location>
</feature>
<protein>
    <submittedName>
        <fullName evidence="2">Uncharacterized protein</fullName>
    </submittedName>
</protein>
<accession>A0A918D5E1</accession>
<evidence type="ECO:0000313" key="3">
    <source>
        <dbReference type="Proteomes" id="UP000600365"/>
    </source>
</evidence>
<reference evidence="2 3" key="1">
    <citation type="journal article" date="2014" name="Int. J. Syst. Evol. Microbiol.">
        <title>Complete genome sequence of Corynebacterium casei LMG S-19264T (=DSM 44701T), isolated from a smear-ripened cheese.</title>
        <authorList>
            <consortium name="US DOE Joint Genome Institute (JGI-PGF)"/>
            <person name="Walter F."/>
            <person name="Albersmeier A."/>
            <person name="Kalinowski J."/>
            <person name="Ruckert C."/>
        </authorList>
    </citation>
    <scope>NUCLEOTIDE SEQUENCE [LARGE SCALE GENOMIC DNA]</scope>
    <source>
        <strain evidence="2 3">CGMCC 4.7111</strain>
    </source>
</reference>
<dbReference type="EMBL" id="BMMM01000008">
    <property type="protein sequence ID" value="GGN70410.1"/>
    <property type="molecule type" value="Genomic_DNA"/>
</dbReference>
<dbReference type="RefSeq" id="WP_189187895.1">
    <property type="nucleotide sequence ID" value="NZ_BMMM01000008.1"/>
</dbReference>
<dbReference type="Proteomes" id="UP000600365">
    <property type="component" value="Unassembled WGS sequence"/>
</dbReference>
<evidence type="ECO:0000313" key="2">
    <source>
        <dbReference type="EMBL" id="GGN70410.1"/>
    </source>
</evidence>